<keyword evidence="8 13" id="KW-0547">Nucleotide-binding</keyword>
<evidence type="ECO:0000259" key="14">
    <source>
        <dbReference type="Pfam" id="PF00288"/>
    </source>
</evidence>
<reference evidence="16 17" key="1">
    <citation type="submission" date="2017-08" db="EMBL/GenBank/DDBJ databases">
        <authorList>
            <person name="de Groot N.N."/>
        </authorList>
    </citation>
    <scope>NUCLEOTIDE SEQUENCE [LARGE SCALE GENOMIC DNA]</scope>
    <source>
        <strain evidence="16 17">JC228</strain>
    </source>
</reference>
<evidence type="ECO:0000256" key="12">
    <source>
        <dbReference type="ARBA" id="ARBA00049954"/>
    </source>
</evidence>
<comment type="pathway">
    <text evidence="1 13">Amino-acid biosynthesis; L-threonine biosynthesis; L-threonine from L-aspartate: step 4/5.</text>
</comment>
<dbReference type="SUPFAM" id="SSF55060">
    <property type="entry name" value="GHMP Kinase, C-terminal domain"/>
    <property type="match status" value="1"/>
</dbReference>
<dbReference type="PANTHER" id="PTHR20861">
    <property type="entry name" value="HOMOSERINE/4-DIPHOSPHOCYTIDYL-2-C-METHYL-D-ERYTHRITOL KINASE"/>
    <property type="match status" value="1"/>
</dbReference>
<dbReference type="PROSITE" id="PS00627">
    <property type="entry name" value="GHMP_KINASES_ATP"/>
    <property type="match status" value="1"/>
</dbReference>
<proteinExistence type="inferred from homology"/>
<evidence type="ECO:0000313" key="16">
    <source>
        <dbReference type="EMBL" id="SNX66802.1"/>
    </source>
</evidence>
<dbReference type="GO" id="GO:0004413">
    <property type="term" value="F:homoserine kinase activity"/>
    <property type="evidence" value="ECO:0007669"/>
    <property type="project" value="UniProtKB-UniRule"/>
</dbReference>
<dbReference type="GO" id="GO:0005524">
    <property type="term" value="F:ATP binding"/>
    <property type="evidence" value="ECO:0007669"/>
    <property type="project" value="UniProtKB-UniRule"/>
</dbReference>
<dbReference type="InterPro" id="IPR020568">
    <property type="entry name" value="Ribosomal_Su5_D2-typ_SF"/>
</dbReference>
<evidence type="ECO:0000259" key="15">
    <source>
        <dbReference type="Pfam" id="PF08544"/>
    </source>
</evidence>
<gene>
    <name evidence="13" type="primary">thrB</name>
    <name evidence="16" type="ORF">SAMN05877753_101113</name>
</gene>
<keyword evidence="10 13" id="KW-0067">ATP-binding</keyword>
<dbReference type="AlphaFoldDB" id="A0A285CGS1"/>
<evidence type="ECO:0000256" key="5">
    <source>
        <dbReference type="ARBA" id="ARBA00022605"/>
    </source>
</evidence>
<dbReference type="SUPFAM" id="SSF54211">
    <property type="entry name" value="Ribosomal protein S5 domain 2-like"/>
    <property type="match status" value="1"/>
</dbReference>
<dbReference type="PANTHER" id="PTHR20861:SF1">
    <property type="entry name" value="HOMOSERINE KINASE"/>
    <property type="match status" value="1"/>
</dbReference>
<evidence type="ECO:0000256" key="3">
    <source>
        <dbReference type="ARBA" id="ARBA00012078"/>
    </source>
</evidence>
<evidence type="ECO:0000256" key="11">
    <source>
        <dbReference type="ARBA" id="ARBA00049375"/>
    </source>
</evidence>
<evidence type="ECO:0000256" key="9">
    <source>
        <dbReference type="ARBA" id="ARBA00022777"/>
    </source>
</evidence>
<sequence>MPVKKMKQFDVTVRVPASTANLGSGFDAIGMALNLYTTIKMRRASQTYVALKGNNLEGLPTGKNNMIYQAAIAVFNHAGSPIPELEIEVESEIPLTRGLGSSAAAIVGGMVAANELLEEPLSQNQLFQLAAEIEGHPDNVGASLFGGIIAAAKTDSKISYVQFPPPQGIRAVVAIPDYTLSTAAARDVLPSSYSREDTVHAIGHSALLVAALARGELSVLYEAMSDRIHQPYRATLIPGLEELLTTSKHHGAIGIALSGAGPTIIALTDKDDQPLSLHIDQVLHSHGIKANVLTLSIDTVGVTVETKINAKKTFTS</sequence>
<dbReference type="InterPro" id="IPR014721">
    <property type="entry name" value="Ribsml_uS5_D2-typ_fold_subgr"/>
</dbReference>
<keyword evidence="9 13" id="KW-0418">Kinase</keyword>
<keyword evidence="7 13" id="KW-0791">Threonine biosynthesis</keyword>
<evidence type="ECO:0000256" key="8">
    <source>
        <dbReference type="ARBA" id="ARBA00022741"/>
    </source>
</evidence>
<dbReference type="InterPro" id="IPR000870">
    <property type="entry name" value="Homoserine_kinase"/>
</dbReference>
<dbReference type="HAMAP" id="MF_00384">
    <property type="entry name" value="Homoser_kinase"/>
    <property type="match status" value="1"/>
</dbReference>
<evidence type="ECO:0000256" key="10">
    <source>
        <dbReference type="ARBA" id="ARBA00022840"/>
    </source>
</evidence>
<evidence type="ECO:0000256" key="13">
    <source>
        <dbReference type="HAMAP-Rule" id="MF_00384"/>
    </source>
</evidence>
<protein>
    <recommendedName>
        <fullName evidence="4 13">Homoserine kinase</fullName>
        <shortName evidence="13">HK</shortName>
        <shortName evidence="13">HSK</shortName>
        <ecNumber evidence="3 13">2.7.1.39</ecNumber>
    </recommendedName>
</protein>
<feature type="domain" description="GHMP kinase N-terminal" evidence="14">
    <location>
        <begin position="65"/>
        <end position="147"/>
    </location>
</feature>
<accession>A0A285CGS1</accession>
<dbReference type="GO" id="GO:0009088">
    <property type="term" value="P:threonine biosynthetic process"/>
    <property type="evidence" value="ECO:0007669"/>
    <property type="project" value="UniProtKB-UniRule"/>
</dbReference>
<dbReference type="Proteomes" id="UP000219546">
    <property type="component" value="Unassembled WGS sequence"/>
</dbReference>
<dbReference type="PRINTS" id="PR00958">
    <property type="entry name" value="HOMSERKINASE"/>
</dbReference>
<feature type="domain" description="GHMP kinase C-terminal" evidence="15">
    <location>
        <begin position="209"/>
        <end position="272"/>
    </location>
</feature>
<dbReference type="EC" id="2.7.1.39" evidence="3 13"/>
<keyword evidence="5 13" id="KW-0028">Amino-acid biosynthesis</keyword>
<evidence type="ECO:0000256" key="2">
    <source>
        <dbReference type="ARBA" id="ARBA00007370"/>
    </source>
</evidence>
<evidence type="ECO:0000256" key="7">
    <source>
        <dbReference type="ARBA" id="ARBA00022697"/>
    </source>
</evidence>
<organism evidence="16 17">
    <name type="scientific">Bacillus oleivorans</name>
    <dbReference type="NCBI Taxonomy" id="1448271"/>
    <lineage>
        <taxon>Bacteria</taxon>
        <taxon>Bacillati</taxon>
        <taxon>Bacillota</taxon>
        <taxon>Bacilli</taxon>
        <taxon>Bacillales</taxon>
        <taxon>Bacillaceae</taxon>
        <taxon>Bacillus</taxon>
    </lineage>
</organism>
<dbReference type="InterPro" id="IPR013750">
    <property type="entry name" value="GHMP_kinase_C_dom"/>
</dbReference>
<dbReference type="UniPathway" id="UPA00050">
    <property type="reaction ID" value="UER00064"/>
</dbReference>
<dbReference type="InterPro" id="IPR036554">
    <property type="entry name" value="GHMP_kinase_C_sf"/>
</dbReference>
<comment type="similarity">
    <text evidence="2 13">Belongs to the GHMP kinase family. Homoserine kinase subfamily.</text>
</comment>
<comment type="function">
    <text evidence="12 13">Catalyzes the ATP-dependent phosphorylation of L-homoserine to L-homoserine phosphate.</text>
</comment>
<dbReference type="InterPro" id="IPR006204">
    <property type="entry name" value="GHMP_kinase_N_dom"/>
</dbReference>
<evidence type="ECO:0000256" key="6">
    <source>
        <dbReference type="ARBA" id="ARBA00022679"/>
    </source>
</evidence>
<dbReference type="NCBIfam" id="NF002288">
    <property type="entry name" value="PRK01212.1-4"/>
    <property type="match status" value="1"/>
</dbReference>
<dbReference type="NCBIfam" id="TIGR00191">
    <property type="entry name" value="thrB"/>
    <property type="match status" value="1"/>
</dbReference>
<dbReference type="InterPro" id="IPR006203">
    <property type="entry name" value="GHMP_knse_ATP-bd_CS"/>
</dbReference>
<evidence type="ECO:0000256" key="1">
    <source>
        <dbReference type="ARBA" id="ARBA00005015"/>
    </source>
</evidence>
<feature type="binding site" evidence="13">
    <location>
        <begin position="94"/>
        <end position="104"/>
    </location>
    <ligand>
        <name>ATP</name>
        <dbReference type="ChEBI" id="CHEBI:30616"/>
    </ligand>
</feature>
<keyword evidence="17" id="KW-1185">Reference proteome</keyword>
<dbReference type="EMBL" id="OAOP01000001">
    <property type="protein sequence ID" value="SNX66802.1"/>
    <property type="molecule type" value="Genomic_DNA"/>
</dbReference>
<keyword evidence="13" id="KW-0963">Cytoplasm</keyword>
<name>A0A285CGS1_9BACI</name>
<dbReference type="PIRSF" id="PIRSF000676">
    <property type="entry name" value="Homoser_kin"/>
    <property type="match status" value="1"/>
</dbReference>
<dbReference type="Pfam" id="PF08544">
    <property type="entry name" value="GHMP_kinases_C"/>
    <property type="match status" value="1"/>
</dbReference>
<dbReference type="Pfam" id="PF00288">
    <property type="entry name" value="GHMP_kinases_N"/>
    <property type="match status" value="1"/>
</dbReference>
<keyword evidence="6 13" id="KW-0808">Transferase</keyword>
<dbReference type="Gene3D" id="3.30.230.10">
    <property type="match status" value="1"/>
</dbReference>
<comment type="subcellular location">
    <subcellularLocation>
        <location evidence="13">Cytoplasm</location>
    </subcellularLocation>
</comment>
<dbReference type="Gene3D" id="3.30.70.890">
    <property type="entry name" value="GHMP kinase, C-terminal domain"/>
    <property type="match status" value="1"/>
</dbReference>
<evidence type="ECO:0000313" key="17">
    <source>
        <dbReference type="Proteomes" id="UP000219546"/>
    </source>
</evidence>
<evidence type="ECO:0000256" key="4">
    <source>
        <dbReference type="ARBA" id="ARBA00017858"/>
    </source>
</evidence>
<dbReference type="GO" id="GO:0005737">
    <property type="term" value="C:cytoplasm"/>
    <property type="evidence" value="ECO:0007669"/>
    <property type="project" value="UniProtKB-SubCell"/>
</dbReference>
<comment type="catalytic activity">
    <reaction evidence="11 13">
        <text>L-homoserine + ATP = O-phospho-L-homoserine + ADP + H(+)</text>
        <dbReference type="Rhea" id="RHEA:13985"/>
        <dbReference type="ChEBI" id="CHEBI:15378"/>
        <dbReference type="ChEBI" id="CHEBI:30616"/>
        <dbReference type="ChEBI" id="CHEBI:57476"/>
        <dbReference type="ChEBI" id="CHEBI:57590"/>
        <dbReference type="ChEBI" id="CHEBI:456216"/>
        <dbReference type="EC" id="2.7.1.39"/>
    </reaction>
</comment>